<evidence type="ECO:0000256" key="7">
    <source>
        <dbReference type="RuleBase" id="RU003322"/>
    </source>
</evidence>
<evidence type="ECO:0000313" key="8">
    <source>
        <dbReference type="EMBL" id="GAA1681196.1"/>
    </source>
</evidence>
<dbReference type="PROSITE" id="PS00329">
    <property type="entry name" value="HSP70_2"/>
    <property type="match status" value="1"/>
</dbReference>
<comment type="caution">
    <text evidence="8">The sequence shown here is derived from an EMBL/GenBank/DDBJ whole genome shotgun (WGS) entry which is preliminary data.</text>
</comment>
<keyword evidence="6" id="KW-0143">Chaperone</keyword>
<proteinExistence type="inferred from homology"/>
<dbReference type="SUPFAM" id="SSF100920">
    <property type="entry name" value="Heat shock protein 70kD (HSP70), peptide-binding domain"/>
    <property type="match status" value="1"/>
</dbReference>
<dbReference type="Gene3D" id="3.30.420.40">
    <property type="match status" value="2"/>
</dbReference>
<dbReference type="EMBL" id="BAAANY010000010">
    <property type="protein sequence ID" value="GAA1681196.1"/>
    <property type="molecule type" value="Genomic_DNA"/>
</dbReference>
<keyword evidence="3 7" id="KW-0547">Nucleotide-binding</keyword>
<dbReference type="PANTHER" id="PTHR19375">
    <property type="entry name" value="HEAT SHOCK PROTEIN 70KDA"/>
    <property type="match status" value="1"/>
</dbReference>
<evidence type="ECO:0000256" key="4">
    <source>
        <dbReference type="ARBA" id="ARBA00022840"/>
    </source>
</evidence>
<gene>
    <name evidence="8" type="ORF">GCM10009765_32850</name>
</gene>
<dbReference type="SUPFAM" id="SSF53067">
    <property type="entry name" value="Actin-like ATPase domain"/>
    <property type="match status" value="2"/>
</dbReference>
<reference evidence="8 9" key="1">
    <citation type="journal article" date="2019" name="Int. J. Syst. Evol. Microbiol.">
        <title>The Global Catalogue of Microorganisms (GCM) 10K type strain sequencing project: providing services to taxonomists for standard genome sequencing and annotation.</title>
        <authorList>
            <consortium name="The Broad Institute Genomics Platform"/>
            <consortium name="The Broad Institute Genome Sequencing Center for Infectious Disease"/>
            <person name="Wu L."/>
            <person name="Ma J."/>
        </authorList>
    </citation>
    <scope>NUCLEOTIDE SEQUENCE [LARGE SCALE GENOMIC DNA]</scope>
    <source>
        <strain evidence="8 9">JCM 14718</strain>
    </source>
</reference>
<dbReference type="InterPro" id="IPR029047">
    <property type="entry name" value="HSP70_peptide-bd_sf"/>
</dbReference>
<evidence type="ECO:0000256" key="5">
    <source>
        <dbReference type="ARBA" id="ARBA00023016"/>
    </source>
</evidence>
<evidence type="ECO:0000256" key="3">
    <source>
        <dbReference type="ARBA" id="ARBA00022741"/>
    </source>
</evidence>
<dbReference type="RefSeq" id="WP_344311155.1">
    <property type="nucleotide sequence ID" value="NZ_BAAANY010000010.1"/>
</dbReference>
<protein>
    <submittedName>
        <fullName evidence="8">Hsp70 family protein</fullName>
    </submittedName>
</protein>
<evidence type="ECO:0000256" key="6">
    <source>
        <dbReference type="ARBA" id="ARBA00023186"/>
    </source>
</evidence>
<dbReference type="Gene3D" id="2.60.34.10">
    <property type="entry name" value="Substrate Binding Domain Of DNAk, Chain A, domain 1"/>
    <property type="match status" value="1"/>
</dbReference>
<dbReference type="PRINTS" id="PR00301">
    <property type="entry name" value="HEATSHOCK70"/>
</dbReference>
<name>A0ABN2H345_9ACTN</name>
<organism evidence="8 9">
    <name type="scientific">Fodinicola feengrottensis</name>
    <dbReference type="NCBI Taxonomy" id="435914"/>
    <lineage>
        <taxon>Bacteria</taxon>
        <taxon>Bacillati</taxon>
        <taxon>Actinomycetota</taxon>
        <taxon>Actinomycetes</taxon>
        <taxon>Mycobacteriales</taxon>
        <taxon>Fodinicola</taxon>
    </lineage>
</organism>
<dbReference type="Proteomes" id="UP001500618">
    <property type="component" value="Unassembled WGS sequence"/>
</dbReference>
<dbReference type="CDD" id="cd24029">
    <property type="entry name" value="ASKHA_NBD_HSP70_DnaK_HscA_HscC"/>
    <property type="match status" value="1"/>
</dbReference>
<sequence length="538" mass="57511">MVVYGVDLGTTYSSLGYLDVTGRPAVIQTADGTDAIPSVAYFASATEVVIGEEAKDTAVIQPDLVVDLIKRELGSNHSVAMHGDVFTPEEISALILRRLVNDAEAFTRGSEALDEDDDGPTPAVIAVPASFGTQQREATRIAGELAGLSVIDVISEPIAAAISYGVLDLDPADDQEQTILIFDLGGGTFDITVIAVRGNQVEEICTGGDPELGGVDWDDRLAEQLVEEFFAAHPGSSHPFDDAGTLHDIRHQVEDAKIRLSSEESQTVRIVHEGLVATIELTRGEFETRTLDLLDRAIEITRNALAAAAQRGVPKVDEIILVGGSSRMPAVTDRLIAEFGLQPRLHEPELAVAKGAARYGFDQIYHRMVAAGRVEDAQRLARRTGLSPEQEERLANQSLRPVVPRSVGIMCSDGEYDSVVHLIHGNDPLPAAATATLFTGADNQTSLTVQIVEQAGPTESPDPTANRLVALGSVKLAPAMPAGTPVELTLSMTRGGLLRAEFNPEQGAQPHDFRLRVGNISDADIPAVRDRLAVIKVR</sequence>
<dbReference type="Gene3D" id="3.90.640.10">
    <property type="entry name" value="Actin, Chain A, domain 4"/>
    <property type="match status" value="1"/>
</dbReference>
<accession>A0ABN2H345</accession>
<evidence type="ECO:0000313" key="9">
    <source>
        <dbReference type="Proteomes" id="UP001500618"/>
    </source>
</evidence>
<dbReference type="PROSITE" id="PS01036">
    <property type="entry name" value="HSP70_3"/>
    <property type="match status" value="1"/>
</dbReference>
<keyword evidence="4 7" id="KW-0067">ATP-binding</keyword>
<keyword evidence="2" id="KW-0597">Phosphoprotein</keyword>
<dbReference type="InterPro" id="IPR013126">
    <property type="entry name" value="Hsp_70_fam"/>
</dbReference>
<dbReference type="InterPro" id="IPR018181">
    <property type="entry name" value="Heat_shock_70_CS"/>
</dbReference>
<dbReference type="InterPro" id="IPR043129">
    <property type="entry name" value="ATPase_NBD"/>
</dbReference>
<comment type="similarity">
    <text evidence="1 7">Belongs to the heat shock protein 70 family.</text>
</comment>
<keyword evidence="5" id="KW-0346">Stress response</keyword>
<dbReference type="PROSITE" id="PS00297">
    <property type="entry name" value="HSP70_1"/>
    <property type="match status" value="1"/>
</dbReference>
<evidence type="ECO:0000256" key="1">
    <source>
        <dbReference type="ARBA" id="ARBA00007381"/>
    </source>
</evidence>
<keyword evidence="9" id="KW-1185">Reference proteome</keyword>
<dbReference type="Pfam" id="PF00012">
    <property type="entry name" value="HSP70"/>
    <property type="match status" value="2"/>
</dbReference>
<evidence type="ECO:0000256" key="2">
    <source>
        <dbReference type="ARBA" id="ARBA00022553"/>
    </source>
</evidence>